<dbReference type="RefSeq" id="WP_170266740.1">
    <property type="nucleotide sequence ID" value="NZ_BKAG01000014.1"/>
</dbReference>
<dbReference type="EMBL" id="BKAG01000014">
    <property type="protein sequence ID" value="GEP43093.1"/>
    <property type="molecule type" value="Genomic_DNA"/>
</dbReference>
<protein>
    <submittedName>
        <fullName evidence="3">Uncharacterized protein</fullName>
    </submittedName>
</protein>
<dbReference type="AlphaFoldDB" id="A0A512M8R6"/>
<feature type="region of interest" description="Disordered" evidence="1">
    <location>
        <begin position="35"/>
        <end position="69"/>
    </location>
</feature>
<keyword evidence="2" id="KW-0812">Transmembrane</keyword>
<evidence type="ECO:0000313" key="4">
    <source>
        <dbReference type="Proteomes" id="UP000321577"/>
    </source>
</evidence>
<evidence type="ECO:0000313" key="3">
    <source>
        <dbReference type="EMBL" id="GEP43093.1"/>
    </source>
</evidence>
<comment type="caution">
    <text evidence="3">The sequence shown here is derived from an EMBL/GenBank/DDBJ whole genome shotgun (WGS) entry which is preliminary data.</text>
</comment>
<organism evidence="3 4">
    <name type="scientific">Brevifollis gellanilyticus</name>
    <dbReference type="NCBI Taxonomy" id="748831"/>
    <lineage>
        <taxon>Bacteria</taxon>
        <taxon>Pseudomonadati</taxon>
        <taxon>Verrucomicrobiota</taxon>
        <taxon>Verrucomicrobiia</taxon>
        <taxon>Verrucomicrobiales</taxon>
        <taxon>Verrucomicrobiaceae</taxon>
    </lineage>
</organism>
<dbReference type="Proteomes" id="UP000321577">
    <property type="component" value="Unassembled WGS sequence"/>
</dbReference>
<gene>
    <name evidence="3" type="ORF">BGE01nite_23840</name>
</gene>
<accession>A0A512M8R6</accession>
<feature type="compositionally biased region" description="Polar residues" evidence="1">
    <location>
        <begin position="41"/>
        <end position="57"/>
    </location>
</feature>
<keyword evidence="2" id="KW-1133">Transmembrane helix</keyword>
<proteinExistence type="predicted"/>
<name>A0A512M8R6_9BACT</name>
<keyword evidence="4" id="KW-1185">Reference proteome</keyword>
<sequence length="144" mass="15355">MAKKNDGCSNLMIVGIVMFGLGLMAKGCGGDKPSGRPLNYAQPSNYLSPSGSPQQVQPAIPASGGIAHTPESYVPKFITTRLPVEVKRWEGNKAVGLRKLPAGTKLELKRISGYDLLIVHEGHDEVVPADATDLLDQMIEKDGS</sequence>
<keyword evidence="2" id="KW-0472">Membrane</keyword>
<reference evidence="3 4" key="1">
    <citation type="submission" date="2019-07" db="EMBL/GenBank/DDBJ databases">
        <title>Whole genome shotgun sequence of Brevifollis gellanilyticus NBRC 108608.</title>
        <authorList>
            <person name="Hosoyama A."/>
            <person name="Uohara A."/>
            <person name="Ohji S."/>
            <person name="Ichikawa N."/>
        </authorList>
    </citation>
    <scope>NUCLEOTIDE SEQUENCE [LARGE SCALE GENOMIC DNA]</scope>
    <source>
        <strain evidence="3 4">NBRC 108608</strain>
    </source>
</reference>
<evidence type="ECO:0000256" key="1">
    <source>
        <dbReference type="SAM" id="MobiDB-lite"/>
    </source>
</evidence>
<evidence type="ECO:0000256" key="2">
    <source>
        <dbReference type="SAM" id="Phobius"/>
    </source>
</evidence>
<feature type="transmembrane region" description="Helical" evidence="2">
    <location>
        <begin position="7"/>
        <end position="25"/>
    </location>
</feature>